<evidence type="ECO:0000313" key="2">
    <source>
        <dbReference type="EMBL" id="OWQ55715.1"/>
    </source>
</evidence>
<feature type="chain" id="PRO_5012519428" description="Lipoprotein" evidence="1">
    <location>
        <begin position="19"/>
        <end position="114"/>
    </location>
</feature>
<comment type="caution">
    <text evidence="2">The sequence shown here is derived from an EMBL/GenBank/DDBJ whole genome shotgun (WGS) entry which is preliminary data.</text>
</comment>
<reference evidence="2 3" key="1">
    <citation type="submission" date="2017-06" db="EMBL/GenBank/DDBJ databases">
        <authorList>
            <person name="Kim H.J."/>
            <person name="Triplett B.A."/>
        </authorList>
    </citation>
    <scope>NUCLEOTIDE SEQUENCE [LARGE SCALE GENOMIC DNA]</scope>
    <source>
        <strain evidence="2 3">13146</strain>
    </source>
</reference>
<evidence type="ECO:0000256" key="1">
    <source>
        <dbReference type="SAM" id="SignalP"/>
    </source>
</evidence>
<dbReference type="Proteomes" id="UP000198157">
    <property type="component" value="Unassembled WGS sequence"/>
</dbReference>
<feature type="signal peptide" evidence="1">
    <location>
        <begin position="1"/>
        <end position="18"/>
    </location>
</feature>
<evidence type="ECO:0000313" key="3">
    <source>
        <dbReference type="Proteomes" id="UP000198157"/>
    </source>
</evidence>
<accession>A0A2D0AK36</accession>
<sequence>MRIAVLVSLCVLVLPACQQSSNTSVTRIRANGVDTLYSKTTVDNGVARFDCIASSSGRCHYLVLDARCAKDKDCGYPPLHRLAVAVGKTEQMAGLPAGFQHCVSAVQKEQCHRE</sequence>
<proteinExistence type="predicted"/>
<gene>
    <name evidence="2" type="ORF">CEE60_04410</name>
</gene>
<protein>
    <recommendedName>
        <fullName evidence="4">Lipoprotein</fullName>
    </recommendedName>
</protein>
<dbReference type="OrthoDB" id="6024770at2"/>
<keyword evidence="1" id="KW-0732">Signal</keyword>
<organism evidence="2 3">
    <name type="scientific">Stenotrophomonas maltophilia</name>
    <name type="common">Pseudomonas maltophilia</name>
    <name type="synonym">Xanthomonas maltophilia</name>
    <dbReference type="NCBI Taxonomy" id="40324"/>
    <lineage>
        <taxon>Bacteria</taxon>
        <taxon>Pseudomonadati</taxon>
        <taxon>Pseudomonadota</taxon>
        <taxon>Gammaproteobacteria</taxon>
        <taxon>Lysobacterales</taxon>
        <taxon>Lysobacteraceae</taxon>
        <taxon>Stenotrophomonas</taxon>
        <taxon>Stenotrophomonas maltophilia group</taxon>
    </lineage>
</organism>
<dbReference type="AlphaFoldDB" id="A0A2D0AK36"/>
<dbReference type="EMBL" id="NIVS01000010">
    <property type="protein sequence ID" value="OWQ55715.1"/>
    <property type="molecule type" value="Genomic_DNA"/>
</dbReference>
<name>A0A2D0AK36_STEMA</name>
<evidence type="ECO:0008006" key="4">
    <source>
        <dbReference type="Google" id="ProtNLM"/>
    </source>
</evidence>